<dbReference type="InterPro" id="IPR024320">
    <property type="entry name" value="LPG_synthase_C"/>
</dbReference>
<reference evidence="2" key="1">
    <citation type="submission" date="2015-09" db="EMBL/GenBank/DDBJ databases">
        <authorList>
            <consortium name="Pathogen Informatics"/>
        </authorList>
    </citation>
    <scope>NUCLEOTIDE SEQUENCE</scope>
    <source>
        <strain evidence="2">2789STDY5834896</strain>
    </source>
</reference>
<dbReference type="EMBL" id="FMHG01000002">
    <property type="protein sequence ID" value="SCJ87928.1"/>
    <property type="molecule type" value="Genomic_DNA"/>
</dbReference>
<name>A0A1C6K0Z4_9FIRM</name>
<gene>
    <name evidence="2" type="ORF">SAMEA3545359_02514</name>
</gene>
<proteinExistence type="predicted"/>
<organism evidence="2">
    <name type="scientific">uncultured Anaerotruncus sp</name>
    <dbReference type="NCBI Taxonomy" id="905011"/>
    <lineage>
        <taxon>Bacteria</taxon>
        <taxon>Bacillati</taxon>
        <taxon>Bacillota</taxon>
        <taxon>Clostridia</taxon>
        <taxon>Eubacteriales</taxon>
        <taxon>Oscillospiraceae</taxon>
        <taxon>Anaerotruncus</taxon>
        <taxon>environmental samples</taxon>
    </lineage>
</organism>
<protein>
    <submittedName>
        <fullName evidence="2">Uncharacterized conserved protein</fullName>
    </submittedName>
</protein>
<evidence type="ECO:0000259" key="1">
    <source>
        <dbReference type="Pfam" id="PF09924"/>
    </source>
</evidence>
<dbReference type="PANTHER" id="PTHR41373">
    <property type="entry name" value="DUF2156 DOMAIN-CONTAINING PROTEIN"/>
    <property type="match status" value="1"/>
</dbReference>
<dbReference type="Gene3D" id="3.40.630.30">
    <property type="match status" value="2"/>
</dbReference>
<dbReference type="InterPro" id="IPR016732">
    <property type="entry name" value="UCP018688"/>
</dbReference>
<dbReference type="Pfam" id="PF09924">
    <property type="entry name" value="LPG_synthase_C"/>
    <property type="match status" value="1"/>
</dbReference>
<dbReference type="PANTHER" id="PTHR41373:SF1">
    <property type="entry name" value="PHOSPHATIDYLGLYCEROL LYSYLTRANSFERASE C-TERMINAL DOMAIN-CONTAINING PROTEIN"/>
    <property type="match status" value="1"/>
</dbReference>
<dbReference type="PIRSF" id="PIRSF018688">
    <property type="entry name" value="UCP018688"/>
    <property type="match status" value="1"/>
</dbReference>
<dbReference type="AlphaFoldDB" id="A0A1C6K0Z4"/>
<dbReference type="PROSITE" id="PS51257">
    <property type="entry name" value="PROKAR_LIPOPROTEIN"/>
    <property type="match status" value="1"/>
</dbReference>
<dbReference type="InterPro" id="IPR016181">
    <property type="entry name" value="Acyl_CoA_acyltransferase"/>
</dbReference>
<sequence length="301" mass="34431">MLTFKKPALEDQSWAEPLLYAAGFGSCEYAFSNIYMWWGAYGIEYTQAEGFFVSRSIDGDSAIYNFPAGPAVDDLTALRRVFDLLREDCRALGKKFVINGAGERQASLLRALFGDDIQLQNNRDYFDYVYSAPKLAALPGKKMHSKRNHIAFFEKTYNWSYEPITRQNIPDCLAMNEEWCRQNGCSTSESLQIEHCAVKKAFADYEQLGLRGGLLRVDGQVVAFTFGHAISKDYFDTHVEKAFGDYRGAYPMINREFAKTLQDEFLFINREEDLGEEGLRKAKLSYKPELLLEKYTVTLED</sequence>
<evidence type="ECO:0000313" key="2">
    <source>
        <dbReference type="EMBL" id="SCJ87928.1"/>
    </source>
</evidence>
<dbReference type="SUPFAM" id="SSF55729">
    <property type="entry name" value="Acyl-CoA N-acyltransferases (Nat)"/>
    <property type="match status" value="2"/>
</dbReference>
<accession>A0A1C6K0Z4</accession>
<feature type="domain" description="Phosphatidylglycerol lysyltransferase C-terminal" evidence="1">
    <location>
        <begin position="26"/>
        <end position="297"/>
    </location>
</feature>